<dbReference type="RefSeq" id="WP_345027596.1">
    <property type="nucleotide sequence ID" value="NZ_BAABEY010000015.1"/>
</dbReference>
<keyword evidence="1" id="KW-0472">Membrane</keyword>
<comment type="caution">
    <text evidence="2">The sequence shown here is derived from an EMBL/GenBank/DDBJ whole genome shotgun (WGS) entry which is preliminary data.</text>
</comment>
<feature type="transmembrane region" description="Helical" evidence="1">
    <location>
        <begin position="57"/>
        <end position="76"/>
    </location>
</feature>
<dbReference type="SUPFAM" id="SSF103481">
    <property type="entry name" value="Multidrug resistance efflux transporter EmrE"/>
    <property type="match status" value="1"/>
</dbReference>
<dbReference type="InterPro" id="IPR037185">
    <property type="entry name" value="EmrE-like"/>
</dbReference>
<evidence type="ECO:0000313" key="3">
    <source>
        <dbReference type="Proteomes" id="UP001501508"/>
    </source>
</evidence>
<organism evidence="2 3">
    <name type="scientific">Ravibacter arvi</name>
    <dbReference type="NCBI Taxonomy" id="2051041"/>
    <lineage>
        <taxon>Bacteria</taxon>
        <taxon>Pseudomonadati</taxon>
        <taxon>Bacteroidota</taxon>
        <taxon>Cytophagia</taxon>
        <taxon>Cytophagales</taxon>
        <taxon>Spirosomataceae</taxon>
        <taxon>Ravibacter</taxon>
    </lineage>
</organism>
<protein>
    <recommendedName>
        <fullName evidence="4">EamA domain-containing protein</fullName>
    </recommendedName>
</protein>
<gene>
    <name evidence="2" type="ORF">GCM10023091_14050</name>
</gene>
<evidence type="ECO:0000313" key="2">
    <source>
        <dbReference type="EMBL" id="GAA4436305.1"/>
    </source>
</evidence>
<keyword evidence="3" id="KW-1185">Reference proteome</keyword>
<keyword evidence="1" id="KW-0812">Transmembrane</keyword>
<dbReference type="EMBL" id="BAABEY010000015">
    <property type="protein sequence ID" value="GAA4436305.1"/>
    <property type="molecule type" value="Genomic_DNA"/>
</dbReference>
<name>A0ABP8LTC2_9BACT</name>
<feature type="transmembrane region" description="Helical" evidence="1">
    <location>
        <begin position="32"/>
        <end position="50"/>
    </location>
</feature>
<keyword evidence="1" id="KW-1133">Transmembrane helix</keyword>
<reference evidence="3" key="1">
    <citation type="journal article" date="2019" name="Int. J. Syst. Evol. Microbiol.">
        <title>The Global Catalogue of Microorganisms (GCM) 10K type strain sequencing project: providing services to taxonomists for standard genome sequencing and annotation.</title>
        <authorList>
            <consortium name="The Broad Institute Genomics Platform"/>
            <consortium name="The Broad Institute Genome Sequencing Center for Infectious Disease"/>
            <person name="Wu L."/>
            <person name="Ma J."/>
        </authorList>
    </citation>
    <scope>NUCLEOTIDE SEQUENCE [LARGE SCALE GENOMIC DNA]</scope>
    <source>
        <strain evidence="3">JCM 31920</strain>
    </source>
</reference>
<accession>A0ABP8LTC2</accession>
<evidence type="ECO:0008006" key="4">
    <source>
        <dbReference type="Google" id="ProtNLM"/>
    </source>
</evidence>
<proteinExistence type="predicted"/>
<sequence length="88" mass="9841">MKKSYLVLHTAVVLAGFTGVFGKLISLNEALLVWYLEPVYAILIAFLFFGESKEVNASFYAGLGLVMFSVLLQSYLTVKARRQEWSDG</sequence>
<dbReference type="Proteomes" id="UP001501508">
    <property type="component" value="Unassembled WGS sequence"/>
</dbReference>
<evidence type="ECO:0000256" key="1">
    <source>
        <dbReference type="SAM" id="Phobius"/>
    </source>
</evidence>